<dbReference type="Gene3D" id="3.40.50.10750">
    <property type="entry name" value="Isocitrate/Isopropylmalate dehydrogenase-like"/>
    <property type="match status" value="1"/>
</dbReference>
<comment type="subcellular location">
    <subcellularLocation>
        <location evidence="1 12">Cytoplasm</location>
    </subcellularLocation>
</comment>
<evidence type="ECO:0000256" key="9">
    <source>
        <dbReference type="ARBA" id="ARBA00022679"/>
    </source>
</evidence>
<evidence type="ECO:0000256" key="11">
    <source>
        <dbReference type="ARBA" id="ARBA00031108"/>
    </source>
</evidence>
<sequence length="705" mass="77059">MSINLYITATEEKSGKSAIALGVMQLLLRDIQNVAIFRPIINDNQTGSRDHDINLLMNYFNLDINYEDTYAYTLKEARELINNGKHSLLLENILNKYSKLEEKFDFVLCEGTDFQGKDQNFEFDINAEIAANLSCPVLLVANGRGKTTEDIIASTQLVIDALEDKGVDTVAAVINRITAPPSEMAEILSSIKCKTRCAQDLLVYGIAEDESLGNPSMNDVRKWLDASVLYGHGRLDTLVDDYVIAAMRIGNFLEYIEAGSLIITPGDRSDIILSSLASRLSTSFPDISGILLTGGLQPSASVHRLIEGWTGVPIPILSVDTNTYRTTQVLSELYGRIDPEDQRKTASALGTFESHVNINELRQRLVSTKSDKVTPKMFEYKLVQKAKANKQIIVLPEGTAERVLRAADMLTRRGVADIVLLGKADEVGSKISALGLDMHNVRILDPESSPQFESYCETYFKLREHKGIRMSDARDRMLDPTYFGSMMVYTGDADGMVSGSVTTTAQTIRPAFEFIKTKPGASIVSSVFLMCLKDRVLVFGDCAVNPNPNAEQLAEIALSSAQTARIFGVEPRIALLSYSTGQSGKGADVEKVKEAVRIAKERAPDLLIEGPLQYDAAIDPSVAKTKLPDSQVAGRATVFIFPDLNTGNNTYKAVQRSAEQSVAIGPILQGLNKPVNDLSRGCTVPDIVNTVAITAIQAQAEKGLI</sequence>
<evidence type="ECO:0000256" key="2">
    <source>
        <dbReference type="ARBA" id="ARBA00004989"/>
    </source>
</evidence>
<dbReference type="Pfam" id="PF01515">
    <property type="entry name" value="PTA_PTB"/>
    <property type="match status" value="1"/>
</dbReference>
<dbReference type="EC" id="2.3.1.8" evidence="6 12"/>
<gene>
    <name evidence="15" type="ORF">SAMN05660337_2050</name>
</gene>
<dbReference type="Gene3D" id="3.40.1390.20">
    <property type="entry name" value="HprK N-terminal domain-like"/>
    <property type="match status" value="1"/>
</dbReference>
<dbReference type="PANTHER" id="PTHR43356:SF3">
    <property type="entry name" value="PHOSPHATE ACETYLTRANSFERASE"/>
    <property type="match status" value="1"/>
</dbReference>
<evidence type="ECO:0000259" key="13">
    <source>
        <dbReference type="Pfam" id="PF01515"/>
    </source>
</evidence>
<dbReference type="GO" id="GO:0005737">
    <property type="term" value="C:cytoplasm"/>
    <property type="evidence" value="ECO:0007669"/>
    <property type="project" value="UniProtKB-SubCell"/>
</dbReference>
<dbReference type="Pfam" id="PF13500">
    <property type="entry name" value="AAA_26"/>
    <property type="match status" value="1"/>
</dbReference>
<dbReference type="STRING" id="246191.SAMN05660337_2050"/>
<accession>A0A1G9H8H2</accession>
<comment type="function">
    <text evidence="12">Involved in acetate metabolism.</text>
</comment>
<feature type="domain" description="DRTGG" evidence="14">
    <location>
        <begin position="219"/>
        <end position="332"/>
    </location>
</feature>
<dbReference type="InterPro" id="IPR027417">
    <property type="entry name" value="P-loop_NTPase"/>
</dbReference>
<proteinExistence type="inferred from homology"/>
<dbReference type="SUPFAM" id="SSF75138">
    <property type="entry name" value="HprK N-terminal domain-like"/>
    <property type="match status" value="1"/>
</dbReference>
<dbReference type="Pfam" id="PF07085">
    <property type="entry name" value="DRTGG"/>
    <property type="match status" value="1"/>
</dbReference>
<evidence type="ECO:0000259" key="14">
    <source>
        <dbReference type="Pfam" id="PF07085"/>
    </source>
</evidence>
<dbReference type="InterPro" id="IPR028979">
    <property type="entry name" value="Ser_kin/Pase_Hpr-like_N_sf"/>
</dbReference>
<dbReference type="InterPro" id="IPR050500">
    <property type="entry name" value="Phos_Acetyltrans/Butyryltrans"/>
</dbReference>
<keyword evidence="8 12" id="KW-0963">Cytoplasm</keyword>
<dbReference type="UniPathway" id="UPA00340">
    <property type="reaction ID" value="UER00459"/>
</dbReference>
<name>A0A1G9H8H2_9BACT</name>
<evidence type="ECO:0000256" key="1">
    <source>
        <dbReference type="ARBA" id="ARBA00004496"/>
    </source>
</evidence>
<dbReference type="EMBL" id="FNGA01000003">
    <property type="protein sequence ID" value="SDL09182.1"/>
    <property type="molecule type" value="Genomic_DNA"/>
</dbReference>
<comment type="subunit">
    <text evidence="5">Homohexamer.</text>
</comment>
<evidence type="ECO:0000313" key="15">
    <source>
        <dbReference type="EMBL" id="SDL09182.1"/>
    </source>
</evidence>
<dbReference type="SUPFAM" id="SSF52540">
    <property type="entry name" value="P-loop containing nucleoside triphosphate hydrolases"/>
    <property type="match status" value="1"/>
</dbReference>
<dbReference type="GO" id="GO:0008959">
    <property type="term" value="F:phosphate acetyltransferase activity"/>
    <property type="evidence" value="ECO:0007669"/>
    <property type="project" value="UniProtKB-EC"/>
</dbReference>
<dbReference type="NCBIfam" id="NF004167">
    <property type="entry name" value="PRK05632.1"/>
    <property type="match status" value="1"/>
</dbReference>
<keyword evidence="9 12" id="KW-0808">Transferase</keyword>
<evidence type="ECO:0000256" key="8">
    <source>
        <dbReference type="ARBA" id="ARBA00022490"/>
    </source>
</evidence>
<dbReference type="NCBIfam" id="TIGR00651">
    <property type="entry name" value="pta"/>
    <property type="match status" value="1"/>
</dbReference>
<evidence type="ECO:0000313" key="16">
    <source>
        <dbReference type="Proteomes" id="UP000199053"/>
    </source>
</evidence>
<dbReference type="InterPro" id="IPR004614">
    <property type="entry name" value="P_AcTrfase"/>
</dbReference>
<dbReference type="RefSeq" id="WP_092160777.1">
    <property type="nucleotide sequence ID" value="NZ_FNGA01000003.1"/>
</dbReference>
<dbReference type="InterPro" id="IPR016475">
    <property type="entry name" value="P-Actrans_bac"/>
</dbReference>
<dbReference type="CDD" id="cd03109">
    <property type="entry name" value="DTBS"/>
    <property type="match status" value="1"/>
</dbReference>
<comment type="pathway">
    <text evidence="2 12">Metabolic intermediate biosynthesis; acetyl-CoA biosynthesis; acetyl-CoA from acetate: step 2/2.</text>
</comment>
<organism evidence="15 16">
    <name type="scientific">Maridesulfovibrio ferrireducens</name>
    <dbReference type="NCBI Taxonomy" id="246191"/>
    <lineage>
        <taxon>Bacteria</taxon>
        <taxon>Pseudomonadati</taxon>
        <taxon>Thermodesulfobacteriota</taxon>
        <taxon>Desulfovibrionia</taxon>
        <taxon>Desulfovibrionales</taxon>
        <taxon>Desulfovibrionaceae</taxon>
        <taxon>Maridesulfovibrio</taxon>
    </lineage>
</organism>
<comment type="catalytic activity">
    <reaction evidence="12">
        <text>acetyl-CoA + phosphate = acetyl phosphate + CoA</text>
        <dbReference type="Rhea" id="RHEA:19521"/>
        <dbReference type="ChEBI" id="CHEBI:22191"/>
        <dbReference type="ChEBI" id="CHEBI:43474"/>
        <dbReference type="ChEBI" id="CHEBI:57287"/>
        <dbReference type="ChEBI" id="CHEBI:57288"/>
        <dbReference type="EC" id="2.3.1.8"/>
    </reaction>
</comment>
<dbReference type="InterPro" id="IPR010766">
    <property type="entry name" value="DRTGG"/>
</dbReference>
<dbReference type="PIRSF" id="PIRSF006107">
    <property type="entry name" value="PhpActrans_proteobac"/>
    <property type="match status" value="1"/>
</dbReference>
<evidence type="ECO:0000256" key="3">
    <source>
        <dbReference type="ARBA" id="ARBA00008756"/>
    </source>
</evidence>
<evidence type="ECO:0000256" key="6">
    <source>
        <dbReference type="ARBA" id="ARBA00012707"/>
    </source>
</evidence>
<evidence type="ECO:0000256" key="12">
    <source>
        <dbReference type="PIRNR" id="PIRNR006107"/>
    </source>
</evidence>
<evidence type="ECO:0000256" key="5">
    <source>
        <dbReference type="ARBA" id="ARBA00011643"/>
    </source>
</evidence>
<comment type="similarity">
    <text evidence="4 12">In the N-terminal section; belongs to the CobB/CobQ family.</text>
</comment>
<dbReference type="Proteomes" id="UP000199053">
    <property type="component" value="Unassembled WGS sequence"/>
</dbReference>
<comment type="domain">
    <text evidence="12">The N-terminal region seems to be important for proper quaternary structure. The C-terminal region contains the substrate-binding site.</text>
</comment>
<dbReference type="NCBIfam" id="NF007233">
    <property type="entry name" value="PRK09653.1"/>
    <property type="match status" value="1"/>
</dbReference>
<keyword evidence="10 12" id="KW-0012">Acyltransferase</keyword>
<dbReference type="SUPFAM" id="SSF53659">
    <property type="entry name" value="Isocitrate/Isopropylmalate dehydrogenase-like"/>
    <property type="match status" value="1"/>
</dbReference>
<dbReference type="GO" id="GO:0006085">
    <property type="term" value="P:acetyl-CoA biosynthetic process"/>
    <property type="evidence" value="ECO:0007669"/>
    <property type="project" value="UniProtKB-UniPathway"/>
</dbReference>
<keyword evidence="16" id="KW-1185">Reference proteome</keyword>
<feature type="domain" description="Phosphate acetyl/butaryl transferase" evidence="13">
    <location>
        <begin position="377"/>
        <end position="695"/>
    </location>
</feature>
<reference evidence="16" key="1">
    <citation type="submission" date="2016-10" db="EMBL/GenBank/DDBJ databases">
        <authorList>
            <person name="Varghese N."/>
            <person name="Submissions S."/>
        </authorList>
    </citation>
    <scope>NUCLEOTIDE SEQUENCE [LARGE SCALE GENOMIC DNA]</scope>
    <source>
        <strain evidence="16">DSM 16995</strain>
    </source>
</reference>
<dbReference type="AlphaFoldDB" id="A0A1G9H8H2"/>
<dbReference type="Gene3D" id="3.40.50.10950">
    <property type="match status" value="1"/>
</dbReference>
<dbReference type="FunFam" id="3.40.50.10750:FF:000001">
    <property type="entry name" value="Phosphate acetyltransferase"/>
    <property type="match status" value="1"/>
</dbReference>
<dbReference type="InterPro" id="IPR042113">
    <property type="entry name" value="P_AcTrfase_dom1"/>
</dbReference>
<comment type="similarity">
    <text evidence="3 12">In the C-terminal section; belongs to the phosphate acetyltransferase and butyryltransferase family.</text>
</comment>
<dbReference type="Gene3D" id="3.40.50.300">
    <property type="entry name" value="P-loop containing nucleotide triphosphate hydrolases"/>
    <property type="match status" value="1"/>
</dbReference>
<evidence type="ECO:0000256" key="4">
    <source>
        <dbReference type="ARBA" id="ARBA00009786"/>
    </source>
</evidence>
<evidence type="ECO:0000256" key="10">
    <source>
        <dbReference type="ARBA" id="ARBA00023315"/>
    </source>
</evidence>
<dbReference type="PANTHER" id="PTHR43356">
    <property type="entry name" value="PHOSPHATE ACETYLTRANSFERASE"/>
    <property type="match status" value="1"/>
</dbReference>
<dbReference type="InterPro" id="IPR002505">
    <property type="entry name" value="PTA_PTB"/>
</dbReference>
<dbReference type="InterPro" id="IPR042112">
    <property type="entry name" value="P_AcTrfase_dom2"/>
</dbReference>
<dbReference type="OrthoDB" id="9808984at2"/>
<evidence type="ECO:0000256" key="7">
    <source>
        <dbReference type="ARBA" id="ARBA00021528"/>
    </source>
</evidence>
<protein>
    <recommendedName>
        <fullName evidence="7 12">Phosphate acetyltransferase</fullName>
        <ecNumber evidence="6 12">2.3.1.8</ecNumber>
    </recommendedName>
    <alternativeName>
        <fullName evidence="11 12">Phosphotransacetylase</fullName>
    </alternativeName>
</protein>